<keyword evidence="1 4" id="KW-0808">Transferase</keyword>
<dbReference type="RefSeq" id="WP_343057217.1">
    <property type="nucleotide sequence ID" value="NZ_JACICY010000006.1"/>
</dbReference>
<evidence type="ECO:0000313" key="4">
    <source>
        <dbReference type="EMBL" id="MBB3861489.1"/>
    </source>
</evidence>
<gene>
    <name evidence="4" type="ORF">GGQ88_002773</name>
</gene>
<dbReference type="GO" id="GO:0008999">
    <property type="term" value="F:protein-N-terminal-alanine acetyltransferase activity"/>
    <property type="evidence" value="ECO:0007669"/>
    <property type="project" value="UniProtKB-EC"/>
</dbReference>
<dbReference type="Pfam" id="PF13508">
    <property type="entry name" value="Acetyltransf_7"/>
    <property type="match status" value="1"/>
</dbReference>
<dbReference type="PANTHER" id="PTHR43420:SF12">
    <property type="entry name" value="N-ACETYLTRANSFERASE DOMAIN-CONTAINING PROTEIN"/>
    <property type="match status" value="1"/>
</dbReference>
<dbReference type="AlphaFoldDB" id="A0A7W5ZYG2"/>
<dbReference type="PANTHER" id="PTHR43420">
    <property type="entry name" value="ACETYLTRANSFERASE"/>
    <property type="match status" value="1"/>
</dbReference>
<evidence type="ECO:0000313" key="5">
    <source>
        <dbReference type="Proteomes" id="UP000562395"/>
    </source>
</evidence>
<dbReference type="CDD" id="cd04301">
    <property type="entry name" value="NAT_SF"/>
    <property type="match status" value="1"/>
</dbReference>
<dbReference type="Gene3D" id="3.40.630.30">
    <property type="match status" value="1"/>
</dbReference>
<reference evidence="4 5" key="1">
    <citation type="submission" date="2020-08" db="EMBL/GenBank/DDBJ databases">
        <title>Genomic Encyclopedia of Type Strains, Phase IV (KMG-IV): sequencing the most valuable type-strain genomes for metagenomic binning, comparative biology and taxonomic classification.</title>
        <authorList>
            <person name="Goeker M."/>
        </authorList>
    </citation>
    <scope>NUCLEOTIDE SEQUENCE [LARGE SCALE GENOMIC DNA]</scope>
    <source>
        <strain evidence="4 5">DSM 14552</strain>
    </source>
</reference>
<dbReference type="SUPFAM" id="SSF55729">
    <property type="entry name" value="Acyl-CoA N-acyltransferases (Nat)"/>
    <property type="match status" value="1"/>
</dbReference>
<proteinExistence type="predicted"/>
<evidence type="ECO:0000256" key="1">
    <source>
        <dbReference type="ARBA" id="ARBA00022679"/>
    </source>
</evidence>
<dbReference type="InterPro" id="IPR050680">
    <property type="entry name" value="YpeA/RimI_acetyltransf"/>
</dbReference>
<keyword evidence="5" id="KW-1185">Reference proteome</keyword>
<evidence type="ECO:0000259" key="3">
    <source>
        <dbReference type="PROSITE" id="PS51186"/>
    </source>
</evidence>
<evidence type="ECO:0000256" key="2">
    <source>
        <dbReference type="ARBA" id="ARBA00023315"/>
    </source>
</evidence>
<dbReference type="EC" id="2.3.1.267" evidence="4"/>
<dbReference type="InterPro" id="IPR016181">
    <property type="entry name" value="Acyl_CoA_acyltransferase"/>
</dbReference>
<dbReference type="InterPro" id="IPR000182">
    <property type="entry name" value="GNAT_dom"/>
</dbReference>
<accession>A0A7W5ZYG2</accession>
<dbReference type="PROSITE" id="PS51186">
    <property type="entry name" value="GNAT"/>
    <property type="match status" value="1"/>
</dbReference>
<organism evidence="4 5">
    <name type="scientific">Novosphingobium hassiacum</name>
    <dbReference type="NCBI Taxonomy" id="173676"/>
    <lineage>
        <taxon>Bacteria</taxon>
        <taxon>Pseudomonadati</taxon>
        <taxon>Pseudomonadota</taxon>
        <taxon>Alphaproteobacteria</taxon>
        <taxon>Sphingomonadales</taxon>
        <taxon>Sphingomonadaceae</taxon>
        <taxon>Novosphingobium</taxon>
    </lineage>
</organism>
<comment type="caution">
    <text evidence="4">The sequence shown here is derived from an EMBL/GenBank/DDBJ whole genome shotgun (WGS) entry which is preliminary data.</text>
</comment>
<dbReference type="Proteomes" id="UP000562395">
    <property type="component" value="Unassembled WGS sequence"/>
</dbReference>
<dbReference type="EMBL" id="JACICY010000006">
    <property type="protein sequence ID" value="MBB3861489.1"/>
    <property type="molecule type" value="Genomic_DNA"/>
</dbReference>
<feature type="domain" description="N-acetyltransferase" evidence="3">
    <location>
        <begin position="1"/>
        <end position="145"/>
    </location>
</feature>
<keyword evidence="2 4" id="KW-0012">Acyltransferase</keyword>
<sequence>MSVMERAFPPEFGEAWNRRQVSDALIVGNCRYGLIAPDGTQDFESNTDTAGFFLGRGILDEEELLLFAIAPQYRMQGLGHVLLKRFIAEARANHMARLFLEMRRDNPAGHLYAAHGFREVGVRPAYYRTPGGSRIDALSQELVLDDYAGT</sequence>
<name>A0A7W5ZYG2_9SPHN</name>
<protein>
    <submittedName>
        <fullName evidence="4">Ribosomal-protein-alanine N-acetyltransferase</fullName>
        <ecNumber evidence="4">2.3.1.267</ecNumber>
    </submittedName>
</protein>